<evidence type="ECO:0000313" key="9">
    <source>
        <dbReference type="Proteomes" id="UP001154282"/>
    </source>
</evidence>
<evidence type="ECO:0000313" key="8">
    <source>
        <dbReference type="EMBL" id="CAI0378882.1"/>
    </source>
</evidence>
<dbReference type="EMBL" id="CAMGYJ010000002">
    <property type="protein sequence ID" value="CAI0378882.1"/>
    <property type="molecule type" value="Genomic_DNA"/>
</dbReference>
<comment type="caution">
    <text evidence="8">The sequence shown here is derived from an EMBL/GenBank/DDBJ whole genome shotgun (WGS) entry which is preliminary data.</text>
</comment>
<evidence type="ECO:0000256" key="5">
    <source>
        <dbReference type="ARBA" id="ARBA00023002"/>
    </source>
</evidence>
<keyword evidence="5" id="KW-0560">Oxidoreductase</keyword>
<dbReference type="InterPro" id="IPR036396">
    <property type="entry name" value="Cyt_P450_sf"/>
</dbReference>
<evidence type="ECO:0000256" key="4">
    <source>
        <dbReference type="ARBA" id="ARBA00022723"/>
    </source>
</evidence>
<evidence type="ECO:0000256" key="2">
    <source>
        <dbReference type="ARBA" id="ARBA00010617"/>
    </source>
</evidence>
<organism evidence="8 9">
    <name type="scientific">Linum tenue</name>
    <dbReference type="NCBI Taxonomy" id="586396"/>
    <lineage>
        <taxon>Eukaryota</taxon>
        <taxon>Viridiplantae</taxon>
        <taxon>Streptophyta</taxon>
        <taxon>Embryophyta</taxon>
        <taxon>Tracheophyta</taxon>
        <taxon>Spermatophyta</taxon>
        <taxon>Magnoliopsida</taxon>
        <taxon>eudicotyledons</taxon>
        <taxon>Gunneridae</taxon>
        <taxon>Pentapetalae</taxon>
        <taxon>rosids</taxon>
        <taxon>fabids</taxon>
        <taxon>Malpighiales</taxon>
        <taxon>Linaceae</taxon>
        <taxon>Linum</taxon>
    </lineage>
</organism>
<dbReference type="Gene3D" id="1.10.630.10">
    <property type="entry name" value="Cytochrome P450"/>
    <property type="match status" value="1"/>
</dbReference>
<comment type="cofactor">
    <cofactor evidence="1">
        <name>heme</name>
        <dbReference type="ChEBI" id="CHEBI:30413"/>
    </cofactor>
</comment>
<name>A0AAV0H0R4_9ROSI</name>
<keyword evidence="3" id="KW-0349">Heme</keyword>
<gene>
    <name evidence="8" type="ORF">LITE_LOCUS2056</name>
</gene>
<protein>
    <recommendedName>
        <fullName evidence="10">Cytochrome P450</fullName>
    </recommendedName>
</protein>
<dbReference type="PANTHER" id="PTHR24296">
    <property type="entry name" value="CYTOCHROME P450"/>
    <property type="match status" value="1"/>
</dbReference>
<proteinExistence type="inferred from homology"/>
<accession>A0AAV0H0R4</accession>
<dbReference type="AlphaFoldDB" id="A0AAV0H0R4"/>
<dbReference type="GO" id="GO:0016705">
    <property type="term" value="F:oxidoreductase activity, acting on paired donors, with incorporation or reduction of molecular oxygen"/>
    <property type="evidence" value="ECO:0007669"/>
    <property type="project" value="InterPro"/>
</dbReference>
<keyword evidence="9" id="KW-1185">Reference proteome</keyword>
<dbReference type="GO" id="GO:0004497">
    <property type="term" value="F:monooxygenase activity"/>
    <property type="evidence" value="ECO:0007669"/>
    <property type="project" value="UniProtKB-KW"/>
</dbReference>
<dbReference type="GO" id="GO:0005506">
    <property type="term" value="F:iron ion binding"/>
    <property type="evidence" value="ECO:0007669"/>
    <property type="project" value="InterPro"/>
</dbReference>
<evidence type="ECO:0000256" key="3">
    <source>
        <dbReference type="ARBA" id="ARBA00022617"/>
    </source>
</evidence>
<dbReference type="SUPFAM" id="SSF48264">
    <property type="entry name" value="Cytochrome P450"/>
    <property type="match status" value="1"/>
</dbReference>
<keyword evidence="6" id="KW-0408">Iron</keyword>
<evidence type="ECO:0000256" key="7">
    <source>
        <dbReference type="ARBA" id="ARBA00023033"/>
    </source>
</evidence>
<evidence type="ECO:0000256" key="1">
    <source>
        <dbReference type="ARBA" id="ARBA00001971"/>
    </source>
</evidence>
<sequence length="98" mass="11203">MENVPSQGNSFMNVDFMVTSDPTNINHIINKNGANYKKGRDFKAIMDPLGDVIFNVDGESWKFQRKLLHSLLNNPKFEGHAMETLKRKLRSNLLPVLD</sequence>
<dbReference type="GO" id="GO:0020037">
    <property type="term" value="F:heme binding"/>
    <property type="evidence" value="ECO:0007669"/>
    <property type="project" value="InterPro"/>
</dbReference>
<comment type="similarity">
    <text evidence="2">Belongs to the cytochrome P450 family.</text>
</comment>
<evidence type="ECO:0000256" key="6">
    <source>
        <dbReference type="ARBA" id="ARBA00023004"/>
    </source>
</evidence>
<evidence type="ECO:0008006" key="10">
    <source>
        <dbReference type="Google" id="ProtNLM"/>
    </source>
</evidence>
<keyword evidence="7" id="KW-0503">Monooxygenase</keyword>
<keyword evidence="4" id="KW-0479">Metal-binding</keyword>
<reference evidence="8" key="1">
    <citation type="submission" date="2022-08" db="EMBL/GenBank/DDBJ databases">
        <authorList>
            <person name="Gutierrez-Valencia J."/>
        </authorList>
    </citation>
    <scope>NUCLEOTIDE SEQUENCE</scope>
</reference>
<dbReference type="Proteomes" id="UP001154282">
    <property type="component" value="Unassembled WGS sequence"/>
</dbReference>